<evidence type="ECO:0000313" key="3">
    <source>
        <dbReference type="Proteomes" id="UP000244722"/>
    </source>
</evidence>
<dbReference type="Proteomes" id="UP000244722">
    <property type="component" value="Unassembled WGS sequence"/>
</dbReference>
<reference evidence="2 3" key="1">
    <citation type="submission" date="2017-04" db="EMBL/GenBank/DDBJ databases">
        <title>Draft genome sequence of Tuber borchii Vittad., a whitish edible truffle.</title>
        <authorList>
            <consortium name="DOE Joint Genome Institute"/>
            <person name="Murat C."/>
            <person name="Kuo A."/>
            <person name="Barry K.W."/>
            <person name="Clum A."/>
            <person name="Dockter R.B."/>
            <person name="Fauchery L."/>
            <person name="Iotti M."/>
            <person name="Kohler A."/>
            <person name="Labutti K."/>
            <person name="Lindquist E.A."/>
            <person name="Lipzen A."/>
            <person name="Ohm R.A."/>
            <person name="Wang M."/>
            <person name="Grigoriev I.V."/>
            <person name="Zambonelli A."/>
            <person name="Martin F.M."/>
        </authorList>
    </citation>
    <scope>NUCLEOTIDE SEQUENCE [LARGE SCALE GENOMIC DNA]</scope>
    <source>
        <strain evidence="2 3">Tbo3840</strain>
    </source>
</reference>
<evidence type="ECO:0000313" key="2">
    <source>
        <dbReference type="EMBL" id="PUU82240.1"/>
    </source>
</evidence>
<feature type="region of interest" description="Disordered" evidence="1">
    <location>
        <begin position="1"/>
        <end position="46"/>
    </location>
</feature>
<gene>
    <name evidence="2" type="ORF">B9Z19DRAFT_479381</name>
</gene>
<comment type="caution">
    <text evidence="2">The sequence shown here is derived from an EMBL/GenBank/DDBJ whole genome shotgun (WGS) entry which is preliminary data.</text>
</comment>
<feature type="compositionally biased region" description="Pro residues" evidence="1">
    <location>
        <begin position="1"/>
        <end position="11"/>
    </location>
</feature>
<dbReference type="OrthoDB" id="5337545at2759"/>
<feature type="compositionally biased region" description="Low complexity" evidence="1">
    <location>
        <begin position="20"/>
        <end position="46"/>
    </location>
</feature>
<keyword evidence="3" id="KW-1185">Reference proteome</keyword>
<feature type="region of interest" description="Disordered" evidence="1">
    <location>
        <begin position="77"/>
        <end position="102"/>
    </location>
</feature>
<dbReference type="EMBL" id="NESQ01000032">
    <property type="protein sequence ID" value="PUU82240.1"/>
    <property type="molecule type" value="Genomic_DNA"/>
</dbReference>
<name>A0A2T7A3G2_TUBBO</name>
<sequence length="254" mass="26573">MASPPPPPPLLLPAQDSINSRSAAADVSRVSPAPSQAPSSSSTSKVISSITTSASSLLSSLVHQDSTSINATLTSFSGSSGKVQSPPTAPSNSSSLFADPSHPALSNASSAATSAAFKSQPLSSPSSEIEFTLFSTDFTVPTCQNCNHPQHSVTNDGQAVIDLLSQPLCALALPLSDLSRIDASHPVVAEFVACDDPVDFLLTTSEYSEDVWGDLVGLFRQAKEEVKGKMKESQPPTTITRLRGVWSHLRTPKL</sequence>
<feature type="compositionally biased region" description="Polar residues" evidence="1">
    <location>
        <begin position="77"/>
        <end position="96"/>
    </location>
</feature>
<proteinExistence type="predicted"/>
<dbReference type="AlphaFoldDB" id="A0A2T7A3G2"/>
<evidence type="ECO:0000256" key="1">
    <source>
        <dbReference type="SAM" id="MobiDB-lite"/>
    </source>
</evidence>
<protein>
    <submittedName>
        <fullName evidence="2">Uncharacterized protein</fullName>
    </submittedName>
</protein>
<accession>A0A2T7A3G2</accession>
<organism evidence="2 3">
    <name type="scientific">Tuber borchii</name>
    <name type="common">White truffle</name>
    <dbReference type="NCBI Taxonomy" id="42251"/>
    <lineage>
        <taxon>Eukaryota</taxon>
        <taxon>Fungi</taxon>
        <taxon>Dikarya</taxon>
        <taxon>Ascomycota</taxon>
        <taxon>Pezizomycotina</taxon>
        <taxon>Pezizomycetes</taxon>
        <taxon>Pezizales</taxon>
        <taxon>Tuberaceae</taxon>
        <taxon>Tuber</taxon>
    </lineage>
</organism>